<organism evidence="4 5">
    <name type="scientific">Parnassius mnemosyne</name>
    <name type="common">clouded apollo</name>
    <dbReference type="NCBI Taxonomy" id="213953"/>
    <lineage>
        <taxon>Eukaryota</taxon>
        <taxon>Metazoa</taxon>
        <taxon>Ecdysozoa</taxon>
        <taxon>Arthropoda</taxon>
        <taxon>Hexapoda</taxon>
        <taxon>Insecta</taxon>
        <taxon>Pterygota</taxon>
        <taxon>Neoptera</taxon>
        <taxon>Endopterygota</taxon>
        <taxon>Lepidoptera</taxon>
        <taxon>Glossata</taxon>
        <taxon>Ditrysia</taxon>
        <taxon>Papilionoidea</taxon>
        <taxon>Papilionidae</taxon>
        <taxon>Parnassiinae</taxon>
        <taxon>Parnassini</taxon>
        <taxon>Parnassius</taxon>
        <taxon>Driopa</taxon>
    </lineage>
</organism>
<dbReference type="GO" id="GO:0003676">
    <property type="term" value="F:nucleic acid binding"/>
    <property type="evidence" value="ECO:0007669"/>
    <property type="project" value="InterPro"/>
</dbReference>
<dbReference type="PROSITE" id="PS50994">
    <property type="entry name" value="INTEGRASE"/>
    <property type="match status" value="1"/>
</dbReference>
<accession>A0AAV1LA99</accession>
<dbReference type="AlphaFoldDB" id="A0AAV1LA99"/>
<gene>
    <name evidence="4" type="ORF">PARMNEM_LOCUS12055</name>
</gene>
<evidence type="ECO:0000259" key="3">
    <source>
        <dbReference type="PROSITE" id="PS50994"/>
    </source>
</evidence>
<dbReference type="GO" id="GO:0071897">
    <property type="term" value="P:DNA biosynthetic process"/>
    <property type="evidence" value="ECO:0007669"/>
    <property type="project" value="UniProtKB-ARBA"/>
</dbReference>
<feature type="compositionally biased region" description="Low complexity" evidence="1">
    <location>
        <begin position="966"/>
        <end position="976"/>
    </location>
</feature>
<keyword evidence="5" id="KW-1185">Reference proteome</keyword>
<dbReference type="Proteomes" id="UP001314205">
    <property type="component" value="Unassembled WGS sequence"/>
</dbReference>
<dbReference type="InterPro" id="IPR001584">
    <property type="entry name" value="Integrase_cat-core"/>
</dbReference>
<dbReference type="InterPro" id="IPR041588">
    <property type="entry name" value="Integrase_H2C2"/>
</dbReference>
<dbReference type="InterPro" id="IPR012337">
    <property type="entry name" value="RNaseH-like_sf"/>
</dbReference>
<dbReference type="PROSITE" id="PS50878">
    <property type="entry name" value="RT_POL"/>
    <property type="match status" value="1"/>
</dbReference>
<name>A0AAV1LA99_9NEOP</name>
<dbReference type="Gene3D" id="3.30.420.10">
    <property type="entry name" value="Ribonuclease H-like superfamily/Ribonuclease H"/>
    <property type="match status" value="1"/>
</dbReference>
<proteinExistence type="predicted"/>
<feature type="domain" description="Integrase catalytic" evidence="3">
    <location>
        <begin position="691"/>
        <end position="860"/>
    </location>
</feature>
<dbReference type="InterPro" id="IPR043502">
    <property type="entry name" value="DNA/RNA_pol_sf"/>
</dbReference>
<dbReference type="SUPFAM" id="SSF53098">
    <property type="entry name" value="Ribonuclease H-like"/>
    <property type="match status" value="1"/>
</dbReference>
<dbReference type="Pfam" id="PF00078">
    <property type="entry name" value="RVT_1"/>
    <property type="match status" value="2"/>
</dbReference>
<comment type="caution">
    <text evidence="4">The sequence shown here is derived from an EMBL/GenBank/DDBJ whole genome shotgun (WGS) entry which is preliminary data.</text>
</comment>
<dbReference type="Gene3D" id="1.10.340.70">
    <property type="match status" value="1"/>
</dbReference>
<dbReference type="SUPFAM" id="SSF56672">
    <property type="entry name" value="DNA/RNA polymerases"/>
    <property type="match status" value="2"/>
</dbReference>
<evidence type="ECO:0000256" key="1">
    <source>
        <dbReference type="SAM" id="MobiDB-lite"/>
    </source>
</evidence>
<dbReference type="InterPro" id="IPR036397">
    <property type="entry name" value="RNaseH_sf"/>
</dbReference>
<protein>
    <recommendedName>
        <fullName evidence="6">Reverse transcriptase</fullName>
    </recommendedName>
</protein>
<dbReference type="InterPro" id="IPR000477">
    <property type="entry name" value="RT_dom"/>
</dbReference>
<feature type="domain" description="Reverse transcriptase" evidence="2">
    <location>
        <begin position="203"/>
        <end position="473"/>
    </location>
</feature>
<dbReference type="CDD" id="cd01650">
    <property type="entry name" value="RT_nLTR_like"/>
    <property type="match status" value="1"/>
</dbReference>
<evidence type="ECO:0000313" key="5">
    <source>
        <dbReference type="Proteomes" id="UP001314205"/>
    </source>
</evidence>
<dbReference type="EMBL" id="CAVLGL010000087">
    <property type="protein sequence ID" value="CAK1591944.1"/>
    <property type="molecule type" value="Genomic_DNA"/>
</dbReference>
<dbReference type="Pfam" id="PF17921">
    <property type="entry name" value="Integrase_H2C2"/>
    <property type="match status" value="1"/>
</dbReference>
<feature type="region of interest" description="Disordered" evidence="1">
    <location>
        <begin position="955"/>
        <end position="989"/>
    </location>
</feature>
<dbReference type="Pfam" id="PF00665">
    <property type="entry name" value="rve"/>
    <property type="match status" value="1"/>
</dbReference>
<dbReference type="GO" id="GO:0015074">
    <property type="term" value="P:DNA integration"/>
    <property type="evidence" value="ECO:0007669"/>
    <property type="project" value="InterPro"/>
</dbReference>
<reference evidence="4 5" key="1">
    <citation type="submission" date="2023-11" db="EMBL/GenBank/DDBJ databases">
        <authorList>
            <person name="Hedman E."/>
            <person name="Englund M."/>
            <person name="Stromberg M."/>
            <person name="Nyberg Akerstrom W."/>
            <person name="Nylinder S."/>
            <person name="Jareborg N."/>
            <person name="Kallberg Y."/>
            <person name="Kronander E."/>
        </authorList>
    </citation>
    <scope>NUCLEOTIDE SEQUENCE [LARGE SCALE GENOMIC DNA]</scope>
</reference>
<evidence type="ECO:0008006" key="6">
    <source>
        <dbReference type="Google" id="ProtNLM"/>
    </source>
</evidence>
<dbReference type="PANTHER" id="PTHR38681:SF1">
    <property type="entry name" value="RETROVIRUS-RELATED POL POLYPROTEIN FROM TRANSPOSON 412-LIKE PROTEIN"/>
    <property type="match status" value="1"/>
</dbReference>
<evidence type="ECO:0000259" key="2">
    <source>
        <dbReference type="PROSITE" id="PS50878"/>
    </source>
</evidence>
<dbReference type="GO" id="GO:0042575">
    <property type="term" value="C:DNA polymerase complex"/>
    <property type="evidence" value="ECO:0007669"/>
    <property type="project" value="UniProtKB-ARBA"/>
</dbReference>
<evidence type="ECO:0000313" key="4">
    <source>
        <dbReference type="EMBL" id="CAK1591944.1"/>
    </source>
</evidence>
<dbReference type="FunFam" id="3.30.420.10:FF:000032">
    <property type="entry name" value="Retrovirus-related Pol polyprotein from transposon 297-like Protein"/>
    <property type="match status" value="1"/>
</dbReference>
<sequence length="1014" mass="115059">MNDTFSLTELQLVLNHLKDSSPGIDGIPYSLLTHMGPTSKKYFLDIINCIYSTGAVPDDWKTHIIIPILKTGKDPSTATSYRPIAISSILLKIMEHLVKNRLEWILENRSILPKSQFGFRKGLSTSDSLSLLISNVRLAFSQNNFLVGVFLDVCAAYDNVILQLLRHKMHQLSIPVRITNFVSNLYSGRRVLVRVEGNFMPERYIWKGPIPDDWKTHIIIPIIKPGKDPSSALNYRPIAISSTLSKVMEHLVKNRLEWILENRGILSRTQFGFRKGFSTMDSLSILVSDIRLAFSNNEYLVGVFVDVRSAYDDVILPLLRQKMQQLNIPERITNFVSNLLSQRRILVRSEGKLTSPRPVWKGLPQGSVLSPLLYSLYTYELDRSVNYLANVLQYADDLVLYASDISFDQAISRLSQAVKFLNFWLIEHGLSISASKSNSVVFTRRRFSPDVPIHIDDSLIPSQTQVKFLGVFLDSKMTDQLLKSIWMSRLPHQVQGILVAQKQASLEDLGDLADKLHEINPQLTSAYKRREKLPPTQLNQLSFISQFSTDIKHIKGDNNIVAYTMSRIESISLEEDYIALSVSQEGDPELKKHEKNSSLRLEKVTIPGTSVTVICDTSTGRPRPFRTHPFRRAAFNKLHNLSHPGVRATVKLVSERYVWPDMKKECRVWARSCLNCQRSKVTRHIISPTGNFNGPSGRYRHVHIDIIGPLAHSHGYTYCLTAIDRFTRWPEAWPITSITAEEVGETFVAGWISRFGVPNIMTTDQGRQFESAFFSRLMNLCAKKRIRTTGYHPCANGMVERMHRQLKAALMCHSNTWTKVLPLVLLGMRSTLKEDIKTSAAELVYGEPLRLPGELIAPQKFTNNPADVMDYVADLKRKMEILRLISASHHTRPSTFIFKDLAPTTHVFLRDDAVRRPLQPPYTGPHAVLQRRDKTLTLDVNGRKVTVSIDRVKPPYIENNKSGKQTTTPATPATANTPPPIVQRTRNNTVTPSDTRVVKTRSGRCVRFRNILDI</sequence>
<dbReference type="PANTHER" id="PTHR38681">
    <property type="entry name" value="RETROVIRUS-RELATED POL POLYPROTEIN FROM TRANSPOSON 412-LIKE PROTEIN-RELATED"/>
    <property type="match status" value="1"/>
</dbReference>